<keyword evidence="2 4" id="KW-0808">Transferase</keyword>
<comment type="pathway">
    <text evidence="1 4">Protein modification; protein ubiquitination.</text>
</comment>
<evidence type="ECO:0000256" key="1">
    <source>
        <dbReference type="ARBA" id="ARBA00004906"/>
    </source>
</evidence>
<accession>A0A0D3F644</accession>
<dbReference type="STRING" id="65489.A0A0D3F644"/>
<dbReference type="InterPro" id="IPR013083">
    <property type="entry name" value="Znf_RING/FYVE/PHD"/>
</dbReference>
<dbReference type="EC" id="2.3.2.27" evidence="4"/>
<dbReference type="InterPro" id="IPR045185">
    <property type="entry name" value="PUB22/23/24-like"/>
</dbReference>
<dbReference type="InterPro" id="IPR003613">
    <property type="entry name" value="Ubox_domain"/>
</dbReference>
<reference evidence="6" key="2">
    <citation type="submission" date="2015-03" db="UniProtKB">
        <authorList>
            <consortium name="EnsemblPlants"/>
        </authorList>
    </citation>
    <scope>IDENTIFICATION</scope>
</reference>
<comment type="function">
    <text evidence="4">Functions as an E3 ubiquitin ligase.</text>
</comment>
<dbReference type="GO" id="GO:0061630">
    <property type="term" value="F:ubiquitin protein ligase activity"/>
    <property type="evidence" value="ECO:0007669"/>
    <property type="project" value="UniProtKB-UniRule"/>
</dbReference>
<name>A0A0D3F644_9ORYZ</name>
<reference evidence="6" key="1">
    <citation type="journal article" date="2009" name="Rice">
        <title>De Novo Next Generation Sequencing of Plant Genomes.</title>
        <authorList>
            <person name="Rounsley S."/>
            <person name="Marri P.R."/>
            <person name="Yu Y."/>
            <person name="He R."/>
            <person name="Sisneros N."/>
            <person name="Goicoechea J.L."/>
            <person name="Lee S.J."/>
            <person name="Angelova A."/>
            <person name="Kudrna D."/>
            <person name="Luo M."/>
            <person name="Affourtit J."/>
            <person name="Desany B."/>
            <person name="Knight J."/>
            <person name="Niazi F."/>
            <person name="Egholm M."/>
            <person name="Wing R.A."/>
        </authorList>
    </citation>
    <scope>NUCLEOTIDE SEQUENCE [LARGE SCALE GENOMIC DNA]</scope>
    <source>
        <strain evidence="6">cv. IRGC 105608</strain>
    </source>
</reference>
<dbReference type="Gramene" id="OBART02G19610.1">
    <property type="protein sequence ID" value="OBART02G19610.1"/>
    <property type="gene ID" value="OBART02G19610"/>
</dbReference>
<dbReference type="PROSITE" id="PS51698">
    <property type="entry name" value="U_BOX"/>
    <property type="match status" value="1"/>
</dbReference>
<keyword evidence="7" id="KW-1185">Reference proteome</keyword>
<dbReference type="Gene3D" id="3.30.40.10">
    <property type="entry name" value="Zinc/RING finger domain, C3HC4 (zinc finger)"/>
    <property type="match status" value="1"/>
</dbReference>
<dbReference type="GO" id="GO:0016567">
    <property type="term" value="P:protein ubiquitination"/>
    <property type="evidence" value="ECO:0007669"/>
    <property type="project" value="UniProtKB-UniRule"/>
</dbReference>
<dbReference type="Proteomes" id="UP000026960">
    <property type="component" value="Chromosome 2"/>
</dbReference>
<dbReference type="AlphaFoldDB" id="A0A0D3F644"/>
<dbReference type="EnsemblPlants" id="OBART02G19610.1">
    <property type="protein sequence ID" value="OBART02G19610.1"/>
    <property type="gene ID" value="OBART02G19610"/>
</dbReference>
<evidence type="ECO:0000259" key="5">
    <source>
        <dbReference type="PROSITE" id="PS51698"/>
    </source>
</evidence>
<proteinExistence type="predicted"/>
<dbReference type="UniPathway" id="UPA00143"/>
<dbReference type="Pfam" id="PF25598">
    <property type="entry name" value="ARM_PUB"/>
    <property type="match status" value="1"/>
</dbReference>
<dbReference type="PANTHER" id="PTHR22849:SF162">
    <property type="entry name" value="U-BOX DOMAIN-CONTAINING PROTEIN"/>
    <property type="match status" value="1"/>
</dbReference>
<dbReference type="CDD" id="cd16664">
    <property type="entry name" value="RING-Ubox_PUB"/>
    <property type="match status" value="1"/>
</dbReference>
<dbReference type="eggNOG" id="ENOG502QTKN">
    <property type="taxonomic scope" value="Eukaryota"/>
</dbReference>
<protein>
    <recommendedName>
        <fullName evidence="4 5">U-box domain-containing protein</fullName>
        <ecNumber evidence="4">2.3.2.27</ecNumber>
    </recommendedName>
    <alternativeName>
        <fullName evidence="4">RING-type E3 ubiquitin transferase PUB</fullName>
    </alternativeName>
</protein>
<evidence type="ECO:0000256" key="3">
    <source>
        <dbReference type="ARBA" id="ARBA00022786"/>
    </source>
</evidence>
<organism evidence="6">
    <name type="scientific">Oryza barthii</name>
    <dbReference type="NCBI Taxonomy" id="65489"/>
    <lineage>
        <taxon>Eukaryota</taxon>
        <taxon>Viridiplantae</taxon>
        <taxon>Streptophyta</taxon>
        <taxon>Embryophyta</taxon>
        <taxon>Tracheophyta</taxon>
        <taxon>Spermatophyta</taxon>
        <taxon>Magnoliopsida</taxon>
        <taxon>Liliopsida</taxon>
        <taxon>Poales</taxon>
        <taxon>Poaceae</taxon>
        <taxon>BOP clade</taxon>
        <taxon>Oryzoideae</taxon>
        <taxon>Oryzeae</taxon>
        <taxon>Oryzinae</taxon>
        <taxon>Oryza</taxon>
    </lineage>
</organism>
<sequence length="207" mass="21835">MVRKEMGGGGGRLAAEYQGLEVKVPTFFRCPISLDVMRSPVSLCTGVTYDRASIQRWLDSGNTTCPATMLPLPSTDLRGVGGSHSHAQALRVLEAAVGSAEGRAAVCEVAEAAIPAVVSRMMRCGGMGGAEAAVSVLWAVCHRYRDRRAVEAAAASKGGLTKLLLLMQSGCSPAARQMASELLKMFKVNAKSCLAGYDSKTTHIMPF</sequence>
<dbReference type="InterPro" id="IPR045210">
    <property type="entry name" value="RING-Ubox_PUB"/>
</dbReference>
<dbReference type="HOGENOM" id="CLU_1121565_0_0_1"/>
<dbReference type="PaxDb" id="65489-OBART02G19610.1"/>
<evidence type="ECO:0000256" key="4">
    <source>
        <dbReference type="RuleBase" id="RU369093"/>
    </source>
</evidence>
<dbReference type="PANTHER" id="PTHR22849">
    <property type="entry name" value="WDSAM1 PROTEIN"/>
    <property type="match status" value="1"/>
</dbReference>
<evidence type="ECO:0000313" key="6">
    <source>
        <dbReference type="EnsemblPlants" id="OBART02G19610.1"/>
    </source>
</evidence>
<keyword evidence="3 4" id="KW-0833">Ubl conjugation pathway</keyword>
<evidence type="ECO:0000256" key="2">
    <source>
        <dbReference type="ARBA" id="ARBA00022679"/>
    </source>
</evidence>
<dbReference type="SUPFAM" id="SSF57850">
    <property type="entry name" value="RING/U-box"/>
    <property type="match status" value="1"/>
</dbReference>
<dbReference type="SMART" id="SM00504">
    <property type="entry name" value="Ubox"/>
    <property type="match status" value="1"/>
</dbReference>
<comment type="catalytic activity">
    <reaction evidence="4">
        <text>S-ubiquitinyl-[E2 ubiquitin-conjugating enzyme]-L-cysteine + [acceptor protein]-L-lysine = [E2 ubiquitin-conjugating enzyme]-L-cysteine + N(6)-ubiquitinyl-[acceptor protein]-L-lysine.</text>
        <dbReference type="EC" id="2.3.2.27"/>
    </reaction>
</comment>
<evidence type="ECO:0000313" key="7">
    <source>
        <dbReference type="Proteomes" id="UP000026960"/>
    </source>
</evidence>
<feature type="domain" description="U-box" evidence="5">
    <location>
        <begin position="23"/>
        <end position="100"/>
    </location>
</feature>
<dbReference type="InterPro" id="IPR058678">
    <property type="entry name" value="ARM_PUB"/>
</dbReference>
<dbReference type="Pfam" id="PF04564">
    <property type="entry name" value="U-box"/>
    <property type="match status" value="1"/>
</dbReference>